<dbReference type="VEuPathDB" id="FungiDB:PC110_g23110"/>
<reference evidence="2" key="1">
    <citation type="submission" date="2018-10" db="EMBL/GenBank/DDBJ databases">
        <title>Effector identification in a new, highly contiguous assembly of the strawberry crown rot pathogen Phytophthora cactorum.</title>
        <authorList>
            <person name="Armitage A.D."/>
            <person name="Nellist C.F."/>
            <person name="Bates H."/>
            <person name="Vickerstaff R.J."/>
            <person name="Harrison R.J."/>
        </authorList>
    </citation>
    <scope>NUCLEOTIDE SEQUENCE</scope>
    <source>
        <strain evidence="2">4040</strain>
    </source>
</reference>
<dbReference type="EMBL" id="RCMK01000256">
    <property type="protein sequence ID" value="KAG2940573.1"/>
    <property type="molecule type" value="Genomic_DNA"/>
</dbReference>
<feature type="compositionally biased region" description="Low complexity" evidence="1">
    <location>
        <begin position="42"/>
        <end position="59"/>
    </location>
</feature>
<feature type="region of interest" description="Disordered" evidence="1">
    <location>
        <begin position="305"/>
        <end position="329"/>
    </location>
</feature>
<name>A0A8T1DLM0_9STRA</name>
<protein>
    <submittedName>
        <fullName evidence="2">Uncharacterized protein</fullName>
    </submittedName>
</protein>
<feature type="compositionally biased region" description="Basic and acidic residues" evidence="1">
    <location>
        <begin position="20"/>
        <end position="40"/>
    </location>
</feature>
<evidence type="ECO:0000313" key="3">
    <source>
        <dbReference type="Proteomes" id="UP000736787"/>
    </source>
</evidence>
<comment type="caution">
    <text evidence="2">The sequence shown here is derived from an EMBL/GenBank/DDBJ whole genome shotgun (WGS) entry which is preliminary data.</text>
</comment>
<dbReference type="AlphaFoldDB" id="A0A8T1DLM0"/>
<evidence type="ECO:0000256" key="1">
    <source>
        <dbReference type="SAM" id="MobiDB-lite"/>
    </source>
</evidence>
<feature type="compositionally biased region" description="Acidic residues" evidence="1">
    <location>
        <begin position="309"/>
        <end position="325"/>
    </location>
</feature>
<evidence type="ECO:0000313" key="2">
    <source>
        <dbReference type="EMBL" id="KAG2940573.1"/>
    </source>
</evidence>
<feature type="region of interest" description="Disordered" evidence="1">
    <location>
        <begin position="20"/>
        <end position="138"/>
    </location>
</feature>
<sequence length="499" mass="56651">MARLEGRSLGERQRLSMEHRAYLNGERDADADFGPEESHLETATSAAGTTSLSSTTEPRPLARPPSPRPPLGKDACYLARKAAEAKKKRAAGKKKMTKRQEAALRREEKKAKDERVRARAGHAASARSVQKKNERERATLEEQRVDKLEIKLFCSYRQRLQPNGRVRPSRGRVSLNDQRMQAANSLILRRMLMLTMREPKVPKVRLVEHRQVTKNYLQRDRRARLKQAPLRSDKQPGGSLCMDSTTDDDREDSGAMQEAPVTRSPDGAALNSDVEGDIESDDWYTETKVTTTSGICSGGEDAVTQHAGEEEDVDCDPSEDNEGGTDGDALLLREKNRAKRQQLRERLAAAKAKLSRDWATTTKNWDALTSVEMEALALDEEALKKLRVYGWNFDSSTHPTRTEAYPGLYSGGYRPTAEVLELEESPLRLFFYFMPPRLWRRIALESNRYYHQHLNERVDRMYAAQLAKGGEMTRDDILLRETKSHKKFKRRPFCTASAC</sequence>
<feature type="compositionally biased region" description="Basic residues" evidence="1">
    <location>
        <begin position="86"/>
        <end position="97"/>
    </location>
</feature>
<feature type="region of interest" description="Disordered" evidence="1">
    <location>
        <begin position="217"/>
        <end position="284"/>
    </location>
</feature>
<gene>
    <name evidence="2" type="ORF">PC117_g10484</name>
</gene>
<dbReference type="VEuPathDB" id="FungiDB:PC110_g11502"/>
<dbReference type="Proteomes" id="UP000736787">
    <property type="component" value="Unassembled WGS sequence"/>
</dbReference>
<feature type="compositionally biased region" description="Basic and acidic residues" evidence="1">
    <location>
        <begin position="98"/>
        <end position="117"/>
    </location>
</feature>
<accession>A0A8T1DLM0</accession>
<feature type="compositionally biased region" description="Pro residues" evidence="1">
    <location>
        <begin position="61"/>
        <end position="70"/>
    </location>
</feature>
<feature type="compositionally biased region" description="Acidic residues" evidence="1">
    <location>
        <begin position="274"/>
        <end position="284"/>
    </location>
</feature>
<organism evidence="2 3">
    <name type="scientific">Phytophthora cactorum</name>
    <dbReference type="NCBI Taxonomy" id="29920"/>
    <lineage>
        <taxon>Eukaryota</taxon>
        <taxon>Sar</taxon>
        <taxon>Stramenopiles</taxon>
        <taxon>Oomycota</taxon>
        <taxon>Peronosporomycetes</taxon>
        <taxon>Peronosporales</taxon>
        <taxon>Peronosporaceae</taxon>
        <taxon>Phytophthora</taxon>
    </lineage>
</organism>
<proteinExistence type="predicted"/>